<evidence type="ECO:0000256" key="4">
    <source>
        <dbReference type="SAM" id="MobiDB-lite"/>
    </source>
</evidence>
<feature type="region of interest" description="Disordered" evidence="4">
    <location>
        <begin position="432"/>
        <end position="452"/>
    </location>
</feature>
<evidence type="ECO:0000256" key="3">
    <source>
        <dbReference type="ARBA" id="ARBA00023163"/>
    </source>
</evidence>
<dbReference type="KEGG" id="ddt:AAY81_06875"/>
<feature type="transmembrane region" description="Helical" evidence="5">
    <location>
        <begin position="49"/>
        <end position="67"/>
    </location>
</feature>
<dbReference type="RefSeq" id="WP_066663101.1">
    <property type="nucleotide sequence ID" value="NZ_CP011402.1"/>
</dbReference>
<dbReference type="PROSITE" id="PS50043">
    <property type="entry name" value="HTH_LUXR_2"/>
    <property type="match status" value="1"/>
</dbReference>
<keyword evidence="8" id="KW-1185">Reference proteome</keyword>
<evidence type="ECO:0000313" key="7">
    <source>
        <dbReference type="EMBL" id="SEO70641.1"/>
    </source>
</evidence>
<feature type="transmembrane region" description="Helical" evidence="5">
    <location>
        <begin position="315"/>
        <end position="332"/>
    </location>
</feature>
<feature type="transmembrane region" description="Helical" evidence="5">
    <location>
        <begin position="12"/>
        <end position="29"/>
    </location>
</feature>
<keyword evidence="5" id="KW-1133">Transmembrane helix</keyword>
<dbReference type="OrthoDB" id="3170644at2"/>
<keyword evidence="3" id="KW-0804">Transcription</keyword>
<dbReference type="AlphaFoldDB" id="A0A172RYV0"/>
<dbReference type="PRINTS" id="PR00038">
    <property type="entry name" value="HTHLUXR"/>
</dbReference>
<feature type="transmembrane region" description="Helical" evidence="5">
    <location>
        <begin position="104"/>
        <end position="127"/>
    </location>
</feature>
<dbReference type="CDD" id="cd06170">
    <property type="entry name" value="LuxR_C_like"/>
    <property type="match status" value="1"/>
</dbReference>
<dbReference type="SMART" id="SM00421">
    <property type="entry name" value="HTH_LUXR"/>
    <property type="match status" value="1"/>
</dbReference>
<dbReference type="PANTHER" id="PTHR44688:SF16">
    <property type="entry name" value="DNA-BINDING TRANSCRIPTIONAL ACTIVATOR DEVR_DOSR"/>
    <property type="match status" value="1"/>
</dbReference>
<feature type="transmembrane region" description="Helical" evidence="5">
    <location>
        <begin position="229"/>
        <end position="247"/>
    </location>
</feature>
<dbReference type="InterPro" id="IPR016032">
    <property type="entry name" value="Sig_transdc_resp-reg_C-effctor"/>
</dbReference>
<feature type="transmembrane region" description="Helical" evidence="5">
    <location>
        <begin position="344"/>
        <end position="368"/>
    </location>
</feature>
<keyword evidence="5" id="KW-0472">Membrane</keyword>
<evidence type="ECO:0000259" key="6">
    <source>
        <dbReference type="PROSITE" id="PS50043"/>
    </source>
</evidence>
<feature type="transmembrane region" description="Helical" evidence="5">
    <location>
        <begin position="79"/>
        <end position="98"/>
    </location>
</feature>
<feature type="transmembrane region" description="Helical" evidence="5">
    <location>
        <begin position="167"/>
        <end position="185"/>
    </location>
</feature>
<feature type="transmembrane region" description="Helical" evidence="5">
    <location>
        <begin position="380"/>
        <end position="398"/>
    </location>
</feature>
<proteinExistence type="predicted"/>
<organism evidence="7 8">
    <name type="scientific">Denitrobacterium detoxificans</name>
    <dbReference type="NCBI Taxonomy" id="79604"/>
    <lineage>
        <taxon>Bacteria</taxon>
        <taxon>Bacillati</taxon>
        <taxon>Actinomycetota</taxon>
        <taxon>Coriobacteriia</taxon>
        <taxon>Eggerthellales</taxon>
        <taxon>Eggerthellaceae</taxon>
        <taxon>Denitrobacterium</taxon>
    </lineage>
</organism>
<dbReference type="GO" id="GO:0003677">
    <property type="term" value="F:DNA binding"/>
    <property type="evidence" value="ECO:0007669"/>
    <property type="project" value="UniProtKB-KW"/>
</dbReference>
<feature type="transmembrane region" description="Helical" evidence="5">
    <location>
        <begin position="259"/>
        <end position="278"/>
    </location>
</feature>
<keyword evidence="1" id="KW-0805">Transcription regulation</keyword>
<accession>A0A172RYV0</accession>
<dbReference type="InterPro" id="IPR036388">
    <property type="entry name" value="WH-like_DNA-bd_sf"/>
</dbReference>
<reference evidence="8" key="1">
    <citation type="submission" date="2016-10" db="EMBL/GenBank/DDBJ databases">
        <authorList>
            <person name="Varghese N."/>
        </authorList>
    </citation>
    <scope>NUCLEOTIDE SEQUENCE [LARGE SCALE GENOMIC DNA]</scope>
    <source>
        <strain evidence="8">DSM 21843</strain>
    </source>
</reference>
<gene>
    <name evidence="7" type="ORF">SAMN02910314_00940</name>
</gene>
<feature type="transmembrane region" description="Helical" evidence="5">
    <location>
        <begin position="139"/>
        <end position="161"/>
    </location>
</feature>
<feature type="domain" description="HTH luxR-type" evidence="6">
    <location>
        <begin position="457"/>
        <end position="522"/>
    </location>
</feature>
<dbReference type="EMBL" id="FOEC01000004">
    <property type="protein sequence ID" value="SEO70641.1"/>
    <property type="molecule type" value="Genomic_DNA"/>
</dbReference>
<dbReference type="STRING" id="79604.AAY81_06875"/>
<keyword evidence="5" id="KW-0812">Transmembrane</keyword>
<feature type="transmembrane region" description="Helical" evidence="5">
    <location>
        <begin position="290"/>
        <end position="309"/>
    </location>
</feature>
<dbReference type="Pfam" id="PF00196">
    <property type="entry name" value="GerE"/>
    <property type="match status" value="1"/>
</dbReference>
<evidence type="ECO:0000256" key="2">
    <source>
        <dbReference type="ARBA" id="ARBA00023125"/>
    </source>
</evidence>
<dbReference type="InterPro" id="IPR000792">
    <property type="entry name" value="Tscrpt_reg_LuxR_C"/>
</dbReference>
<dbReference type="GO" id="GO:0006355">
    <property type="term" value="P:regulation of DNA-templated transcription"/>
    <property type="evidence" value="ECO:0007669"/>
    <property type="project" value="InterPro"/>
</dbReference>
<name>A0A172RYV0_9ACTN</name>
<sequence>MSQIERKGNMPWYCYTGFNLLVLWNFVSFSLDSTQVFSRGVALDVTSVAWISFAIAQAIGMIALADLSRTARMRSAFASSRATIGAAAVLASLGTILMTWDITAIGICGAIVSGLSVSWLWASWAQFYAALETGEAEHAILRSMFVSVVGAAVLLALPATIRFLCAQAIPLLSAACSIAAVSWSAKRTPHLHEPPAKENPSKDTLAHSVLSLMYGPADRPESTIRIAKMAMGLTAPAFCAFLITPFVANPLSELGSQLYPLVVLSSFLLAALLTWLFLRVSPSVTLAFIFRWQMPLIALACSLIIIGAPMALSSLALNAALIVISEFTWICLCRAMRTNAAQALTVFLGGYALFDIGSALGSLAAAGYTRAFGIAPIPTMHISGVALLIIVIALVVMLPGLASNRQAKGDTTTASMSNPAAAINSTPEASVQLDAPIPNEKATPAEESDEPIEPDEEFYRFYGITPREREIIAYLMRGRSVPYIRDELFISQNTVKTHIKHIYAKTNVGSRQELLDLIESMRP</sequence>
<keyword evidence="2" id="KW-0238">DNA-binding</keyword>
<evidence type="ECO:0000256" key="5">
    <source>
        <dbReference type="SAM" id="Phobius"/>
    </source>
</evidence>
<dbReference type="PATRIC" id="fig|79604.3.peg.1391"/>
<protein>
    <submittedName>
        <fullName evidence="7">Regulatory protein, luxR family</fullName>
    </submittedName>
</protein>
<evidence type="ECO:0000256" key="1">
    <source>
        <dbReference type="ARBA" id="ARBA00023015"/>
    </source>
</evidence>
<dbReference type="Proteomes" id="UP000182975">
    <property type="component" value="Unassembled WGS sequence"/>
</dbReference>
<dbReference type="Gene3D" id="1.10.10.10">
    <property type="entry name" value="Winged helix-like DNA-binding domain superfamily/Winged helix DNA-binding domain"/>
    <property type="match status" value="1"/>
</dbReference>
<evidence type="ECO:0000313" key="8">
    <source>
        <dbReference type="Proteomes" id="UP000182975"/>
    </source>
</evidence>
<dbReference type="SUPFAM" id="SSF46894">
    <property type="entry name" value="C-terminal effector domain of the bipartite response regulators"/>
    <property type="match status" value="1"/>
</dbReference>
<dbReference type="PANTHER" id="PTHR44688">
    <property type="entry name" value="DNA-BINDING TRANSCRIPTIONAL ACTIVATOR DEVR_DOSR"/>
    <property type="match status" value="1"/>
</dbReference>